<protein>
    <submittedName>
        <fullName evidence="2">Crp/Fnr family transcriptional regulator</fullName>
    </submittedName>
</protein>
<reference evidence="2 3" key="1">
    <citation type="submission" date="2024-04" db="EMBL/GenBank/DDBJ databases">
        <title>Novel genus in family Flammeovirgaceae.</title>
        <authorList>
            <person name="Nguyen T.H."/>
            <person name="Vuong T.Q."/>
            <person name="Le H."/>
            <person name="Kim S.-G."/>
        </authorList>
    </citation>
    <scope>NUCLEOTIDE SEQUENCE [LARGE SCALE GENOMIC DNA]</scope>
    <source>
        <strain evidence="2 3">JCM 23209</strain>
    </source>
</reference>
<keyword evidence="3" id="KW-1185">Reference proteome</keyword>
<evidence type="ECO:0000313" key="3">
    <source>
        <dbReference type="Proteomes" id="UP001403385"/>
    </source>
</evidence>
<comment type="caution">
    <text evidence="2">The sequence shown here is derived from an EMBL/GenBank/DDBJ whole genome shotgun (WGS) entry which is preliminary data.</text>
</comment>
<feature type="domain" description="Cyclic nucleotide-binding" evidence="1">
    <location>
        <begin position="14"/>
        <end position="58"/>
    </location>
</feature>
<proteinExistence type="predicted"/>
<gene>
    <name evidence="2" type="ORF">AAG747_21475</name>
</gene>
<dbReference type="Gene3D" id="2.60.120.10">
    <property type="entry name" value="Jelly Rolls"/>
    <property type="match status" value="1"/>
</dbReference>
<evidence type="ECO:0000313" key="2">
    <source>
        <dbReference type="EMBL" id="MEN7550505.1"/>
    </source>
</evidence>
<evidence type="ECO:0000259" key="1">
    <source>
        <dbReference type="PROSITE" id="PS50042"/>
    </source>
</evidence>
<name>A0AAW9SFC9_9BACT</name>
<accession>A0AAW9SFC9</accession>
<dbReference type="Proteomes" id="UP001403385">
    <property type="component" value="Unassembled WGS sequence"/>
</dbReference>
<dbReference type="EMBL" id="JBDKWZ010000014">
    <property type="protein sequence ID" value="MEN7550505.1"/>
    <property type="molecule type" value="Genomic_DNA"/>
</dbReference>
<dbReference type="InterPro" id="IPR018490">
    <property type="entry name" value="cNMP-bd_dom_sf"/>
</dbReference>
<dbReference type="RefSeq" id="WP_346823288.1">
    <property type="nucleotide sequence ID" value="NZ_JBDKWZ010000014.1"/>
</dbReference>
<dbReference type="AlphaFoldDB" id="A0AAW9SFC9"/>
<organism evidence="2 3">
    <name type="scientific">Rapidithrix thailandica</name>
    <dbReference type="NCBI Taxonomy" id="413964"/>
    <lineage>
        <taxon>Bacteria</taxon>
        <taxon>Pseudomonadati</taxon>
        <taxon>Bacteroidota</taxon>
        <taxon>Cytophagia</taxon>
        <taxon>Cytophagales</taxon>
        <taxon>Flammeovirgaceae</taxon>
        <taxon>Rapidithrix</taxon>
    </lineage>
</organism>
<dbReference type="PROSITE" id="PS50042">
    <property type="entry name" value="CNMP_BINDING_3"/>
    <property type="match status" value="1"/>
</dbReference>
<sequence>MNALYQVLQEEIALSEKEWHTLREIVKPKTIKAKTMLLRAGQIAREFYFIEEGLLRVYHLENGKEVNTYFSCDHQFISTFRSMITQSASLEYLEAIEESRILCIPYQSLLQLYDENPKLERLGRTFAEKNYLCVINRSSNLQTKTAKERYLDFIETHSPKIIRRVPQYQIASYLGIEPESLSRIRKQLAIS</sequence>
<dbReference type="InterPro" id="IPR014710">
    <property type="entry name" value="RmlC-like_jellyroll"/>
</dbReference>
<dbReference type="CDD" id="cd00038">
    <property type="entry name" value="CAP_ED"/>
    <property type="match status" value="1"/>
</dbReference>
<dbReference type="SMART" id="SM00100">
    <property type="entry name" value="cNMP"/>
    <property type="match status" value="1"/>
</dbReference>
<dbReference type="InterPro" id="IPR000595">
    <property type="entry name" value="cNMP-bd_dom"/>
</dbReference>
<dbReference type="SUPFAM" id="SSF51206">
    <property type="entry name" value="cAMP-binding domain-like"/>
    <property type="match status" value="1"/>
</dbReference>
<dbReference type="Pfam" id="PF00027">
    <property type="entry name" value="cNMP_binding"/>
    <property type="match status" value="1"/>
</dbReference>